<dbReference type="Pfam" id="PF11701">
    <property type="entry name" value="UNC45-central"/>
    <property type="match status" value="1"/>
</dbReference>
<dbReference type="PANTHER" id="PTHR45994:SF1">
    <property type="entry name" value="FI21225P1"/>
    <property type="match status" value="1"/>
</dbReference>
<keyword evidence="5" id="KW-0221">Differentiation</keyword>
<dbReference type="SMART" id="SM00028">
    <property type="entry name" value="TPR"/>
    <property type="match status" value="3"/>
</dbReference>
<dbReference type="InterPro" id="IPR011990">
    <property type="entry name" value="TPR-like_helical_dom_sf"/>
</dbReference>
<dbReference type="EMBL" id="DS469653">
    <property type="protein sequence ID" value="EDO37148.1"/>
    <property type="molecule type" value="Genomic_DNA"/>
</dbReference>
<name>A7SGJ7_NEMVE</name>
<feature type="domain" description="UNC-45/Cro1/She4 central" evidence="8">
    <location>
        <begin position="446"/>
        <end position="613"/>
    </location>
</feature>
<sequence>MDSDNPKSAVEIKEEGNKYFKAGDYEAALSSYAAALKLYSGNEKDKEKQKEKAVIYKNRAACQLKLVGGRNIETGRAEEKYEAAIKDATKALDIVPNDPKALFRRSQAFEATGRLEEAFKDARTLSHLEPKNTTIQATLRRLGPQLHEKSERVRTTDGLVDEMFGALFGKGDTKERQAKALKNLVILSRDEPGAQRIFQGGNGLVHITSLVRSNSQDQKIAGLKILKGLCTNSAPRSMAVLQQTTLALLSELVESGKIGAWTYYYFSLFCQSSDPTVWPGYDGAKHATFCSFAICHSPLSLWDSVGWLLDLYLHPMYFADSWSCIYNVIQIKMSKVDIHETNKNWVYSYSVLEISKAATAALEQALVSLSHMPTLEDDLRAWRKKGESGQPPFEIVNKAENKAVLTSFINAIRSEKICPEGRDECIDALVKVFPKNKLLILMFVNMKGVKELLHVAATSALLIDSGIQSLTVTERTRMHISVVLSTIWDSYGHDDKQKEPFRNDCEAVIGEYMKKSSVQSHLEGCTALCALMQGAQDSAAPILKSGILPLVINLGTMEQRVCKIVSAETLALGTSDKVLCSTLGDEGLVALRALYQLRDDEVRVRALVGLCKLGTTGGGAVNDQTFADGATLKLYKSARSYLTKPKKEIEFRKWAAEALSFLSMDADVKLQKQWSPSLIHFFKESFNLRIL</sequence>
<dbReference type="GO" id="GO:0048471">
    <property type="term" value="C:perinuclear region of cytoplasm"/>
    <property type="evidence" value="ECO:0007669"/>
    <property type="project" value="UniProtKB-SubCell"/>
</dbReference>
<dbReference type="Gene3D" id="1.25.10.10">
    <property type="entry name" value="Leucine-rich Repeat Variant"/>
    <property type="match status" value="3"/>
</dbReference>
<dbReference type="PANTHER" id="PTHR45994">
    <property type="entry name" value="FI21225P1"/>
    <property type="match status" value="1"/>
</dbReference>
<evidence type="ECO:0000313" key="9">
    <source>
        <dbReference type="EMBL" id="EDO37148.1"/>
    </source>
</evidence>
<dbReference type="STRING" id="45351.A7SGJ7"/>
<dbReference type="AlphaFoldDB" id="A7SGJ7"/>
<evidence type="ECO:0000256" key="3">
    <source>
        <dbReference type="ARBA" id="ARBA00022490"/>
    </source>
</evidence>
<keyword evidence="3" id="KW-0963">Cytoplasm</keyword>
<keyword evidence="10" id="KW-1185">Reference proteome</keyword>
<feature type="repeat" description="TPR" evidence="7">
    <location>
        <begin position="9"/>
        <end position="42"/>
    </location>
</feature>
<dbReference type="InterPro" id="IPR011989">
    <property type="entry name" value="ARM-like"/>
</dbReference>
<evidence type="ECO:0000256" key="6">
    <source>
        <dbReference type="ARBA" id="ARBA00023186"/>
    </source>
</evidence>
<comment type="subcellular location">
    <subcellularLocation>
        <location evidence="1">Cytoplasm</location>
        <location evidence="1">Perinuclear region</location>
    </subcellularLocation>
</comment>
<protein>
    <recommendedName>
        <fullName evidence="8">UNC-45/Cro1/She4 central domain-containing protein</fullName>
    </recommendedName>
</protein>
<dbReference type="SUPFAM" id="SSF48452">
    <property type="entry name" value="TPR-like"/>
    <property type="match status" value="1"/>
</dbReference>
<dbReference type="Gene3D" id="1.25.40.10">
    <property type="entry name" value="Tetratricopeptide repeat domain"/>
    <property type="match status" value="1"/>
</dbReference>
<dbReference type="HOGENOM" id="CLU_007331_1_0_1"/>
<evidence type="ECO:0000256" key="7">
    <source>
        <dbReference type="PROSITE-ProRule" id="PRU00339"/>
    </source>
</evidence>
<proteinExistence type="predicted"/>
<dbReference type="InterPro" id="IPR024660">
    <property type="entry name" value="UCS_central_dom"/>
</dbReference>
<evidence type="ECO:0000256" key="4">
    <source>
        <dbReference type="ARBA" id="ARBA00022541"/>
    </source>
</evidence>
<organism evidence="9 10">
    <name type="scientific">Nematostella vectensis</name>
    <name type="common">Starlet sea anemone</name>
    <dbReference type="NCBI Taxonomy" id="45351"/>
    <lineage>
        <taxon>Eukaryota</taxon>
        <taxon>Metazoa</taxon>
        <taxon>Cnidaria</taxon>
        <taxon>Anthozoa</taxon>
        <taxon>Hexacorallia</taxon>
        <taxon>Actiniaria</taxon>
        <taxon>Edwardsiidae</taxon>
        <taxon>Nematostella</taxon>
    </lineage>
</organism>
<dbReference type="eggNOG" id="KOG4151">
    <property type="taxonomic scope" value="Eukaryota"/>
</dbReference>
<evidence type="ECO:0000313" key="10">
    <source>
        <dbReference type="Proteomes" id="UP000001593"/>
    </source>
</evidence>
<dbReference type="SUPFAM" id="SSF48371">
    <property type="entry name" value="ARM repeat"/>
    <property type="match status" value="1"/>
</dbReference>
<dbReference type="PROSITE" id="PS50005">
    <property type="entry name" value="TPR"/>
    <property type="match status" value="1"/>
</dbReference>
<dbReference type="InParanoid" id="A7SGJ7"/>
<dbReference type="Proteomes" id="UP000001593">
    <property type="component" value="Unassembled WGS sequence"/>
</dbReference>
<accession>A7SGJ7</accession>
<dbReference type="InterPro" id="IPR019734">
    <property type="entry name" value="TPR_rpt"/>
</dbReference>
<keyword evidence="2" id="KW-0217">Developmental protein</keyword>
<keyword evidence="6" id="KW-0143">Chaperone</keyword>
<dbReference type="GO" id="GO:0030154">
    <property type="term" value="P:cell differentiation"/>
    <property type="evidence" value="ECO:0007669"/>
    <property type="project" value="UniProtKB-KW"/>
</dbReference>
<dbReference type="FunCoup" id="A7SGJ7">
    <property type="interactions" value="8"/>
</dbReference>
<evidence type="ECO:0000256" key="5">
    <source>
        <dbReference type="ARBA" id="ARBA00022782"/>
    </source>
</evidence>
<evidence type="ECO:0000259" key="8">
    <source>
        <dbReference type="Pfam" id="PF11701"/>
    </source>
</evidence>
<reference evidence="9 10" key="1">
    <citation type="journal article" date="2007" name="Science">
        <title>Sea anemone genome reveals ancestral eumetazoan gene repertoire and genomic organization.</title>
        <authorList>
            <person name="Putnam N.H."/>
            <person name="Srivastava M."/>
            <person name="Hellsten U."/>
            <person name="Dirks B."/>
            <person name="Chapman J."/>
            <person name="Salamov A."/>
            <person name="Terry A."/>
            <person name="Shapiro H."/>
            <person name="Lindquist E."/>
            <person name="Kapitonov V.V."/>
            <person name="Jurka J."/>
            <person name="Genikhovich G."/>
            <person name="Grigoriev I.V."/>
            <person name="Lucas S.M."/>
            <person name="Steele R.E."/>
            <person name="Finnerty J.R."/>
            <person name="Technau U."/>
            <person name="Martindale M.Q."/>
            <person name="Rokhsar D.S."/>
        </authorList>
    </citation>
    <scope>NUCLEOTIDE SEQUENCE [LARGE SCALE GENOMIC DNA]</scope>
    <source>
        <strain evidence="10">CH2 X CH6</strain>
    </source>
</reference>
<dbReference type="GO" id="GO:0007517">
    <property type="term" value="P:muscle organ development"/>
    <property type="evidence" value="ECO:0007669"/>
    <property type="project" value="UniProtKB-KW"/>
</dbReference>
<gene>
    <name evidence="9" type="ORF">NEMVEDRAFT_v1g245134</name>
</gene>
<keyword evidence="7" id="KW-0802">TPR repeat</keyword>
<keyword evidence="4" id="KW-0517">Myogenesis</keyword>
<evidence type="ECO:0000256" key="2">
    <source>
        <dbReference type="ARBA" id="ARBA00022473"/>
    </source>
</evidence>
<evidence type="ECO:0000256" key="1">
    <source>
        <dbReference type="ARBA" id="ARBA00004556"/>
    </source>
</evidence>
<dbReference type="PhylomeDB" id="A7SGJ7"/>
<dbReference type="InterPro" id="IPR016024">
    <property type="entry name" value="ARM-type_fold"/>
</dbReference>